<protein>
    <submittedName>
        <fullName evidence="1">Uncharacterized protein</fullName>
    </submittedName>
</protein>
<accession>A4A0L4</accession>
<comment type="caution">
    <text evidence="1">The sequence shown here is derived from an EMBL/GenBank/DDBJ whole genome shotgun (WGS) entry which is preliminary data.</text>
</comment>
<proteinExistence type="predicted"/>
<dbReference type="OrthoDB" id="99887at2"/>
<dbReference type="RefSeq" id="WP_002653975.1">
    <property type="nucleotide sequence ID" value="NZ_CH672377.1"/>
</dbReference>
<dbReference type="Proteomes" id="UP000004358">
    <property type="component" value="Unassembled WGS sequence"/>
</dbReference>
<dbReference type="HOGENOM" id="CLU_2448727_0_0_0"/>
<organism evidence="1 2">
    <name type="scientific">Blastopirellula marina DSM 3645</name>
    <dbReference type="NCBI Taxonomy" id="314230"/>
    <lineage>
        <taxon>Bacteria</taxon>
        <taxon>Pseudomonadati</taxon>
        <taxon>Planctomycetota</taxon>
        <taxon>Planctomycetia</taxon>
        <taxon>Pirellulales</taxon>
        <taxon>Pirellulaceae</taxon>
        <taxon>Blastopirellula</taxon>
    </lineage>
</organism>
<dbReference type="EMBL" id="AANZ01000029">
    <property type="protein sequence ID" value="EAQ77680.1"/>
    <property type="molecule type" value="Genomic_DNA"/>
</dbReference>
<evidence type="ECO:0000313" key="2">
    <source>
        <dbReference type="Proteomes" id="UP000004358"/>
    </source>
</evidence>
<dbReference type="AlphaFoldDB" id="A4A0L4"/>
<sequence>MIKRKPKPWFHKQSGNWKVQLGTKQINLGSDEAAAWDEYNRLMAASAGPEKNPNYDLQYYFEARHAEGGALWPNWLNETPYVVTPVIAP</sequence>
<reference evidence="1 2" key="1">
    <citation type="submission" date="2006-02" db="EMBL/GenBank/DDBJ databases">
        <authorList>
            <person name="Amann R."/>
            <person name="Ferriera S."/>
            <person name="Johnson J."/>
            <person name="Kravitz S."/>
            <person name="Halpern A."/>
            <person name="Remington K."/>
            <person name="Beeson K."/>
            <person name="Tran B."/>
            <person name="Rogers Y.-H."/>
            <person name="Friedman R."/>
            <person name="Venter J.C."/>
        </authorList>
    </citation>
    <scope>NUCLEOTIDE SEQUENCE [LARGE SCALE GENOMIC DNA]</scope>
    <source>
        <strain evidence="1 2">DSM 3645</strain>
    </source>
</reference>
<evidence type="ECO:0000313" key="1">
    <source>
        <dbReference type="EMBL" id="EAQ77680.1"/>
    </source>
</evidence>
<gene>
    <name evidence="1" type="ORF">DSM3645_01896</name>
</gene>
<name>A4A0L4_9BACT</name>